<dbReference type="AlphaFoldDB" id="A0AAV4BAQ0"/>
<organism evidence="2 3">
    <name type="scientific">Plakobranchus ocellatus</name>
    <dbReference type="NCBI Taxonomy" id="259542"/>
    <lineage>
        <taxon>Eukaryota</taxon>
        <taxon>Metazoa</taxon>
        <taxon>Spiralia</taxon>
        <taxon>Lophotrochozoa</taxon>
        <taxon>Mollusca</taxon>
        <taxon>Gastropoda</taxon>
        <taxon>Heterobranchia</taxon>
        <taxon>Euthyneura</taxon>
        <taxon>Panpulmonata</taxon>
        <taxon>Sacoglossa</taxon>
        <taxon>Placobranchoidea</taxon>
        <taxon>Plakobranchidae</taxon>
        <taxon>Plakobranchus</taxon>
    </lineage>
</organism>
<dbReference type="Proteomes" id="UP000735302">
    <property type="component" value="Unassembled WGS sequence"/>
</dbReference>
<accession>A0AAV4BAQ0</accession>
<evidence type="ECO:0000313" key="3">
    <source>
        <dbReference type="Proteomes" id="UP000735302"/>
    </source>
</evidence>
<keyword evidence="3" id="KW-1185">Reference proteome</keyword>
<reference evidence="2 3" key="1">
    <citation type="journal article" date="2021" name="Elife">
        <title>Chloroplast acquisition without the gene transfer in kleptoplastic sea slugs, Plakobranchus ocellatus.</title>
        <authorList>
            <person name="Maeda T."/>
            <person name="Takahashi S."/>
            <person name="Yoshida T."/>
            <person name="Shimamura S."/>
            <person name="Takaki Y."/>
            <person name="Nagai Y."/>
            <person name="Toyoda A."/>
            <person name="Suzuki Y."/>
            <person name="Arimoto A."/>
            <person name="Ishii H."/>
            <person name="Satoh N."/>
            <person name="Nishiyama T."/>
            <person name="Hasebe M."/>
            <person name="Maruyama T."/>
            <person name="Minagawa J."/>
            <person name="Obokata J."/>
            <person name="Shigenobu S."/>
        </authorList>
    </citation>
    <scope>NUCLEOTIDE SEQUENCE [LARGE SCALE GENOMIC DNA]</scope>
</reference>
<evidence type="ECO:0000256" key="1">
    <source>
        <dbReference type="SAM" id="MobiDB-lite"/>
    </source>
</evidence>
<comment type="caution">
    <text evidence="2">The sequence shown here is derived from an EMBL/GenBank/DDBJ whole genome shotgun (WGS) entry which is preliminary data.</text>
</comment>
<name>A0AAV4BAQ0_9GAST</name>
<dbReference type="EMBL" id="BLXT01004654">
    <property type="protein sequence ID" value="GFO16170.1"/>
    <property type="molecule type" value="Genomic_DNA"/>
</dbReference>
<gene>
    <name evidence="2" type="ORF">PoB_004267500</name>
</gene>
<proteinExistence type="predicted"/>
<feature type="region of interest" description="Disordered" evidence="1">
    <location>
        <begin position="208"/>
        <end position="240"/>
    </location>
</feature>
<protein>
    <submittedName>
        <fullName evidence="2">Feeding circuit activating peptides</fullName>
    </submittedName>
</protein>
<sequence length="614" mass="68174">MQNFTSTHFVRLLHDARGRPVPLRIVFIQLTSRKRLMPHTELRHIVNLANSLERAMEEREAAQLTAELTSSIASPAKENDLDWESQYGYGGWLGKRAFDSLGGYDVHSFKRSAPLLQNAQDIEQAELGVEDGMMGSILSMERQGRQKRILDSLGMFQVHGWKRSPRPVGRHRVRAQLSHGPSWIVSSEKSMAPVGDFELPYMGTDVENGQRSLRRRRRSVADEDKATKPPGTLVMGSSEQKDDHLNESVLLDAPHKAELDNFLANKRFLDRLGGAQVHGWKRALDSLGGHQIHGWKRALDSLGGFQLHGAKRNMDISEGNNKRGLDSLGGFQIHGMKRQGEKRALDSLGSFQVHGLKRQDLSFDDQKRALDSLGSFQVHGLKRNGIVSENEKRALDSLGGFQIHGMKRDNDKRSLDSLGSFQLHGMKRENDKKSLDSLGSFQLHGMKRENDKKSLDSLGSFQLHGMKRENDKKSLDSLGSFQLHGMKRALDSLGDFQVHGMKRDKADSEKEKRGLDSLGGFQVHGMKRGLDSLGGFQVHGMKRGLDSLGGFQVHGMKRGLDSLGGFQVHGMKRGLDSLGGFQVHGMKRGLDSLGGFQVYGATPIDFVVVGSPSS</sequence>
<evidence type="ECO:0000313" key="2">
    <source>
        <dbReference type="EMBL" id="GFO16170.1"/>
    </source>
</evidence>